<dbReference type="EMBL" id="FWWR01000009">
    <property type="protein sequence ID" value="SMB86541.1"/>
    <property type="molecule type" value="Genomic_DNA"/>
</dbReference>
<dbReference type="STRING" id="573058.SAMN00017477_0911"/>
<name>A0A1W1V0G6_PEPAS</name>
<proteinExistence type="predicted"/>
<evidence type="ECO:0000313" key="2">
    <source>
        <dbReference type="Proteomes" id="UP000192368"/>
    </source>
</evidence>
<organism evidence="1 2">
    <name type="scientific">Peptoniphilus asaccharolyticus DSM 20463</name>
    <dbReference type="NCBI Taxonomy" id="573058"/>
    <lineage>
        <taxon>Bacteria</taxon>
        <taxon>Bacillati</taxon>
        <taxon>Bacillota</taxon>
        <taxon>Tissierellia</taxon>
        <taxon>Tissierellales</taxon>
        <taxon>Peptoniphilaceae</taxon>
        <taxon>Peptoniphilus</taxon>
    </lineage>
</organism>
<gene>
    <name evidence="1" type="ORF">SAMN00017477_0911</name>
</gene>
<evidence type="ECO:0000313" key="1">
    <source>
        <dbReference type="EMBL" id="SMB86541.1"/>
    </source>
</evidence>
<keyword evidence="2" id="KW-1185">Reference proteome</keyword>
<protein>
    <submittedName>
        <fullName evidence="1">Uncharacterized protein</fullName>
    </submittedName>
</protein>
<reference evidence="2" key="1">
    <citation type="submission" date="2017-04" db="EMBL/GenBank/DDBJ databases">
        <authorList>
            <person name="Varghese N."/>
            <person name="Submissions S."/>
        </authorList>
    </citation>
    <scope>NUCLEOTIDE SEQUENCE [LARGE SCALE GENOMIC DNA]</scope>
    <source>
        <strain evidence="2">DSM 20463</strain>
    </source>
</reference>
<sequence length="86" mass="10125">MKKTLNEIMAALQENESLEFDNGQYTYWIHLNGTEIIDGINKADMSFSSAFDYDVQDDSYDWENEDNQEFMNCVEDLTNQVNTYLF</sequence>
<accession>A0A1W1V0G6</accession>
<dbReference type="Proteomes" id="UP000192368">
    <property type="component" value="Unassembled WGS sequence"/>
</dbReference>
<dbReference type="AlphaFoldDB" id="A0A1W1V0G6"/>
<dbReference type="RefSeq" id="WP_084230548.1">
    <property type="nucleotide sequence ID" value="NZ_FWWR01000009.1"/>
</dbReference>